<name>X1FGE9_9ZZZZ</name>
<dbReference type="Gene3D" id="3.40.1210.10">
    <property type="entry name" value="Survival protein SurE-like phosphatase/nucleotidase"/>
    <property type="match status" value="1"/>
</dbReference>
<dbReference type="SUPFAM" id="SSF64167">
    <property type="entry name" value="SurE-like"/>
    <property type="match status" value="1"/>
</dbReference>
<evidence type="ECO:0000256" key="3">
    <source>
        <dbReference type="ARBA" id="ARBA00022723"/>
    </source>
</evidence>
<dbReference type="InterPro" id="IPR002828">
    <property type="entry name" value="SurE-like_Pase/nucleotidase"/>
</dbReference>
<comment type="caution">
    <text evidence="7">The sequence shown here is derived from an EMBL/GenBank/DDBJ whole genome shotgun (WGS) entry which is preliminary data.</text>
</comment>
<dbReference type="PANTHER" id="PTHR30457:SF12">
    <property type="entry name" value="5'_3'-NUCLEOTIDASE SURE"/>
    <property type="match status" value="1"/>
</dbReference>
<keyword evidence="3" id="KW-0479">Metal-binding</keyword>
<organism evidence="7">
    <name type="scientific">marine sediment metagenome</name>
    <dbReference type="NCBI Taxonomy" id="412755"/>
    <lineage>
        <taxon>unclassified sequences</taxon>
        <taxon>metagenomes</taxon>
        <taxon>ecological metagenomes</taxon>
    </lineage>
</organism>
<dbReference type="AlphaFoldDB" id="X1FGE9"/>
<dbReference type="InterPro" id="IPR030048">
    <property type="entry name" value="SurE"/>
</dbReference>
<accession>X1FGE9</accession>
<sequence>HRPLRVKEVLLVDGTLALASDGAPSDCVALAMLGLIPEKIDLVVSGINPNANIGHDVTYSGTVTAAMEAAIWGIPGMAVSLDSPDNHLGDIEYGPAGRVASMVVEKIIKHQLANKTVLNVNVPYLDDDEINGYLITRQGLRVYRDRLDRRWDPRGREYYWIGGDTPTGVPEKGTDFGTIADGYVSITPLQLDRSRIKLGFSMRGIHHPSRTYDW</sequence>
<evidence type="ECO:0000259" key="6">
    <source>
        <dbReference type="Pfam" id="PF01975"/>
    </source>
</evidence>
<dbReference type="Pfam" id="PF01975">
    <property type="entry name" value="SurE"/>
    <property type="match status" value="1"/>
</dbReference>
<dbReference type="InterPro" id="IPR036523">
    <property type="entry name" value="SurE-like_sf"/>
</dbReference>
<feature type="non-terminal residue" evidence="7">
    <location>
        <position position="1"/>
    </location>
</feature>
<proteinExistence type="inferred from homology"/>
<evidence type="ECO:0000256" key="2">
    <source>
        <dbReference type="ARBA" id="ARBA00022490"/>
    </source>
</evidence>
<dbReference type="GO" id="GO:0004309">
    <property type="term" value="F:exopolyphosphatase activity"/>
    <property type="evidence" value="ECO:0007669"/>
    <property type="project" value="TreeGrafter"/>
</dbReference>
<protein>
    <recommendedName>
        <fullName evidence="6">Survival protein SurE-like phosphatase/nucleotidase domain-containing protein</fullName>
    </recommendedName>
</protein>
<dbReference type="GO" id="GO:0008253">
    <property type="term" value="F:5'-nucleotidase activity"/>
    <property type="evidence" value="ECO:0007669"/>
    <property type="project" value="TreeGrafter"/>
</dbReference>
<dbReference type="PANTHER" id="PTHR30457">
    <property type="entry name" value="5'-NUCLEOTIDASE SURE"/>
    <property type="match status" value="1"/>
</dbReference>
<dbReference type="GO" id="GO:0046872">
    <property type="term" value="F:metal ion binding"/>
    <property type="evidence" value="ECO:0007669"/>
    <property type="project" value="UniProtKB-KW"/>
</dbReference>
<dbReference type="NCBIfam" id="TIGR00087">
    <property type="entry name" value="surE"/>
    <property type="match status" value="1"/>
</dbReference>
<evidence type="ECO:0000256" key="4">
    <source>
        <dbReference type="ARBA" id="ARBA00022741"/>
    </source>
</evidence>
<evidence type="ECO:0000313" key="7">
    <source>
        <dbReference type="EMBL" id="GAH44027.1"/>
    </source>
</evidence>
<evidence type="ECO:0000256" key="1">
    <source>
        <dbReference type="ARBA" id="ARBA00011062"/>
    </source>
</evidence>
<gene>
    <name evidence="7" type="ORF">S03H2_16905</name>
</gene>
<feature type="domain" description="Survival protein SurE-like phosphatase/nucleotidase" evidence="6">
    <location>
        <begin position="1"/>
        <end position="144"/>
    </location>
</feature>
<evidence type="ECO:0000256" key="5">
    <source>
        <dbReference type="ARBA" id="ARBA00022801"/>
    </source>
</evidence>
<dbReference type="GO" id="GO:0000166">
    <property type="term" value="F:nucleotide binding"/>
    <property type="evidence" value="ECO:0007669"/>
    <property type="project" value="UniProtKB-KW"/>
</dbReference>
<dbReference type="EMBL" id="BARU01008675">
    <property type="protein sequence ID" value="GAH44027.1"/>
    <property type="molecule type" value="Genomic_DNA"/>
</dbReference>
<comment type="similarity">
    <text evidence="1">Belongs to the SurE nucleotidase family.</text>
</comment>
<dbReference type="GO" id="GO:0008254">
    <property type="term" value="F:3'-nucleotidase activity"/>
    <property type="evidence" value="ECO:0007669"/>
    <property type="project" value="TreeGrafter"/>
</dbReference>
<reference evidence="7" key="1">
    <citation type="journal article" date="2014" name="Front. Microbiol.">
        <title>High frequency of phylogenetically diverse reductive dehalogenase-homologous genes in deep subseafloor sedimentary metagenomes.</title>
        <authorList>
            <person name="Kawai M."/>
            <person name="Futagami T."/>
            <person name="Toyoda A."/>
            <person name="Takaki Y."/>
            <person name="Nishi S."/>
            <person name="Hori S."/>
            <person name="Arai W."/>
            <person name="Tsubouchi T."/>
            <person name="Morono Y."/>
            <person name="Uchiyama I."/>
            <person name="Ito T."/>
            <person name="Fujiyama A."/>
            <person name="Inagaki F."/>
            <person name="Takami H."/>
        </authorList>
    </citation>
    <scope>NUCLEOTIDE SEQUENCE</scope>
    <source>
        <strain evidence="7">Expedition CK06-06</strain>
    </source>
</reference>
<keyword evidence="5" id="KW-0378">Hydrolase</keyword>
<keyword evidence="2" id="KW-0963">Cytoplasm</keyword>
<keyword evidence="4" id="KW-0547">Nucleotide-binding</keyword>